<keyword evidence="3" id="KW-1185">Reference proteome</keyword>
<proteinExistence type="predicted"/>
<gene>
    <name evidence="2" type="ORF">ACFSYC_14140</name>
</gene>
<feature type="domain" description="SGNH hydrolase-type esterase" evidence="1">
    <location>
        <begin position="32"/>
        <end position="154"/>
    </location>
</feature>
<dbReference type="InterPro" id="IPR036514">
    <property type="entry name" value="SGNH_hydro_sf"/>
</dbReference>
<dbReference type="GO" id="GO:0016787">
    <property type="term" value="F:hydrolase activity"/>
    <property type="evidence" value="ECO:0007669"/>
    <property type="project" value="UniProtKB-KW"/>
</dbReference>
<dbReference type="Proteomes" id="UP001597601">
    <property type="component" value="Unassembled WGS sequence"/>
</dbReference>
<evidence type="ECO:0000313" key="3">
    <source>
        <dbReference type="Proteomes" id="UP001597601"/>
    </source>
</evidence>
<dbReference type="EMBL" id="JBHUON010000018">
    <property type="protein sequence ID" value="MFD2865836.1"/>
    <property type="molecule type" value="Genomic_DNA"/>
</dbReference>
<evidence type="ECO:0000313" key="2">
    <source>
        <dbReference type="EMBL" id="MFD2865836.1"/>
    </source>
</evidence>
<dbReference type="RefSeq" id="WP_377128897.1">
    <property type="nucleotide sequence ID" value="NZ_JBHUHN010000001.1"/>
</dbReference>
<sequence>MKLNKTSYLLIVALIFISAIVFAQKRDLNIVFIGNSITYGAGLPDRTTQAPPVICASYLKMQKKIGGVDFSNQGHSGYTTLDWLPGTRALSAAEDAARAFVNQRAQMIFAIKIGTNDSAIKGTHGAPVAVADYRANLKSIIDQLLKDFPGSVVILQHPI</sequence>
<keyword evidence="2" id="KW-0378">Hydrolase</keyword>
<reference evidence="3" key="1">
    <citation type="journal article" date="2019" name="Int. J. Syst. Evol. Microbiol.">
        <title>The Global Catalogue of Microorganisms (GCM) 10K type strain sequencing project: providing services to taxonomists for standard genome sequencing and annotation.</title>
        <authorList>
            <consortium name="The Broad Institute Genomics Platform"/>
            <consortium name="The Broad Institute Genome Sequencing Center for Infectious Disease"/>
            <person name="Wu L."/>
            <person name="Ma J."/>
        </authorList>
    </citation>
    <scope>NUCLEOTIDE SEQUENCE [LARGE SCALE GENOMIC DNA]</scope>
    <source>
        <strain evidence="3">KCTC 52232</strain>
    </source>
</reference>
<dbReference type="InterPro" id="IPR013830">
    <property type="entry name" value="SGNH_hydro"/>
</dbReference>
<dbReference type="Pfam" id="PF13472">
    <property type="entry name" value="Lipase_GDSL_2"/>
    <property type="match status" value="1"/>
</dbReference>
<evidence type="ECO:0000259" key="1">
    <source>
        <dbReference type="Pfam" id="PF13472"/>
    </source>
</evidence>
<dbReference type="CDD" id="cd00229">
    <property type="entry name" value="SGNH_hydrolase"/>
    <property type="match status" value="1"/>
</dbReference>
<dbReference type="Gene3D" id="3.40.50.1110">
    <property type="entry name" value="SGNH hydrolase"/>
    <property type="match status" value="1"/>
</dbReference>
<accession>A0ABW5XSB3</accession>
<dbReference type="SUPFAM" id="SSF52266">
    <property type="entry name" value="SGNH hydrolase"/>
    <property type="match status" value="1"/>
</dbReference>
<name>A0ABW5XSB3_9SPHI</name>
<comment type="caution">
    <text evidence="2">The sequence shown here is derived from an EMBL/GenBank/DDBJ whole genome shotgun (WGS) entry which is preliminary data.</text>
</comment>
<protein>
    <submittedName>
        <fullName evidence="2">SGNH/GDSL hydrolase family protein</fullName>
    </submittedName>
</protein>
<organism evidence="2 3">
    <name type="scientific">Mucilaginibacter antarcticus</name>
    <dbReference type="NCBI Taxonomy" id="1855725"/>
    <lineage>
        <taxon>Bacteria</taxon>
        <taxon>Pseudomonadati</taxon>
        <taxon>Bacteroidota</taxon>
        <taxon>Sphingobacteriia</taxon>
        <taxon>Sphingobacteriales</taxon>
        <taxon>Sphingobacteriaceae</taxon>
        <taxon>Mucilaginibacter</taxon>
    </lineage>
</organism>